<accession>A0A1I0TMG6</accession>
<dbReference type="Proteomes" id="UP000198650">
    <property type="component" value="Unassembled WGS sequence"/>
</dbReference>
<dbReference type="AlphaFoldDB" id="A0A1I0TMG6"/>
<reference evidence="2" key="1">
    <citation type="submission" date="2016-10" db="EMBL/GenBank/DDBJ databases">
        <authorList>
            <person name="Varghese N."/>
            <person name="Submissions S."/>
        </authorList>
    </citation>
    <scope>NUCLEOTIDE SEQUENCE [LARGE SCALE GENOMIC DNA]</scope>
    <source>
        <strain evidence="2">M1</strain>
    </source>
</reference>
<proteinExistence type="predicted"/>
<evidence type="ECO:0000313" key="1">
    <source>
        <dbReference type="EMBL" id="SFA52733.1"/>
    </source>
</evidence>
<protein>
    <submittedName>
        <fullName evidence="1">Uncharacterized protein</fullName>
    </submittedName>
</protein>
<dbReference type="STRING" id="186116.SAMN05192569_10388"/>
<organism evidence="1 2">
    <name type="scientific">Parageobacillus thermantarcticus</name>
    <dbReference type="NCBI Taxonomy" id="186116"/>
    <lineage>
        <taxon>Bacteria</taxon>
        <taxon>Bacillati</taxon>
        <taxon>Bacillota</taxon>
        <taxon>Bacilli</taxon>
        <taxon>Bacillales</taxon>
        <taxon>Anoxybacillaceae</taxon>
        <taxon>Parageobacillus</taxon>
    </lineage>
</organism>
<name>A0A1I0TMG6_9BACL</name>
<dbReference type="EMBL" id="FOJS01000038">
    <property type="protein sequence ID" value="SFA52733.1"/>
    <property type="molecule type" value="Genomic_DNA"/>
</dbReference>
<keyword evidence="2" id="KW-1185">Reference proteome</keyword>
<evidence type="ECO:0000313" key="2">
    <source>
        <dbReference type="Proteomes" id="UP000198650"/>
    </source>
</evidence>
<sequence>MFKLFKFKTKGVKKSKDVYQSYKESHQSERDSEPVGIIVNRWSGKLKKKYGI</sequence>
<dbReference type="RefSeq" id="WP_167359645.1">
    <property type="nucleotide sequence ID" value="NZ_FOJS01000038.1"/>
</dbReference>
<gene>
    <name evidence="1" type="ORF">SAMN05192569_10388</name>
</gene>